<gene>
    <name evidence="2" type="ORF">D0Z07_7649</name>
</gene>
<name>A0A9P7AU37_9HELO</name>
<sequence>MSSSTYAHSQTSQRSSSPQYYEASDSPIDITSYARSMHQHTKKQMEAATKSSRRRSPDVNGINAHATLDNHASMSSLDSRRST</sequence>
<organism evidence="2 3">
    <name type="scientific">Hyphodiscus hymeniophilus</name>
    <dbReference type="NCBI Taxonomy" id="353542"/>
    <lineage>
        <taxon>Eukaryota</taxon>
        <taxon>Fungi</taxon>
        <taxon>Dikarya</taxon>
        <taxon>Ascomycota</taxon>
        <taxon>Pezizomycotina</taxon>
        <taxon>Leotiomycetes</taxon>
        <taxon>Helotiales</taxon>
        <taxon>Hyphodiscaceae</taxon>
        <taxon>Hyphodiscus</taxon>
    </lineage>
</organism>
<proteinExistence type="predicted"/>
<comment type="caution">
    <text evidence="2">The sequence shown here is derived from an EMBL/GenBank/DDBJ whole genome shotgun (WGS) entry which is preliminary data.</text>
</comment>
<protein>
    <submittedName>
        <fullName evidence="2">Uncharacterized protein</fullName>
    </submittedName>
</protein>
<keyword evidence="3" id="KW-1185">Reference proteome</keyword>
<evidence type="ECO:0000313" key="2">
    <source>
        <dbReference type="EMBL" id="KAG0646394.1"/>
    </source>
</evidence>
<evidence type="ECO:0000256" key="1">
    <source>
        <dbReference type="SAM" id="MobiDB-lite"/>
    </source>
</evidence>
<feature type="region of interest" description="Disordered" evidence="1">
    <location>
        <begin position="1"/>
        <end position="83"/>
    </location>
</feature>
<feature type="compositionally biased region" description="Polar residues" evidence="1">
    <location>
        <begin position="1"/>
        <end position="19"/>
    </location>
</feature>
<reference evidence="2" key="1">
    <citation type="submission" date="2019-07" db="EMBL/GenBank/DDBJ databases">
        <title>Hyphodiscus hymeniophilus genome sequencing and assembly.</title>
        <authorList>
            <person name="Kramer G."/>
            <person name="Nodwell J."/>
        </authorList>
    </citation>
    <scope>NUCLEOTIDE SEQUENCE</scope>
    <source>
        <strain evidence="2">ATCC 34498</strain>
    </source>
</reference>
<dbReference type="EMBL" id="VNKQ01000015">
    <property type="protein sequence ID" value="KAG0646394.1"/>
    <property type="molecule type" value="Genomic_DNA"/>
</dbReference>
<evidence type="ECO:0000313" key="3">
    <source>
        <dbReference type="Proteomes" id="UP000785200"/>
    </source>
</evidence>
<dbReference type="OrthoDB" id="5218421at2759"/>
<dbReference type="AlphaFoldDB" id="A0A9P7AU37"/>
<accession>A0A9P7AU37</accession>
<dbReference type="Proteomes" id="UP000785200">
    <property type="component" value="Unassembled WGS sequence"/>
</dbReference>